<dbReference type="Proteomes" id="UP000216411">
    <property type="component" value="Unassembled WGS sequence"/>
</dbReference>
<dbReference type="RefSeq" id="WP_094378159.1">
    <property type="nucleotide sequence ID" value="NZ_NOKA02000001.1"/>
</dbReference>
<organism evidence="9 10">
    <name type="scientific">Lachnotalea glycerini</name>
    <dbReference type="NCBI Taxonomy" id="1763509"/>
    <lineage>
        <taxon>Bacteria</taxon>
        <taxon>Bacillati</taxon>
        <taxon>Bacillota</taxon>
        <taxon>Clostridia</taxon>
        <taxon>Lachnospirales</taxon>
        <taxon>Lachnospiraceae</taxon>
        <taxon>Lachnotalea</taxon>
    </lineage>
</organism>
<feature type="region of interest" description="Domain I" evidence="6">
    <location>
        <begin position="1"/>
        <end position="64"/>
    </location>
</feature>
<comment type="similarity">
    <text evidence="6">Belongs to the RuvA family.</text>
</comment>
<comment type="caution">
    <text evidence="9">The sequence shown here is derived from an EMBL/GenBank/DDBJ whole genome shotgun (WGS) entry which is preliminary data.</text>
</comment>
<gene>
    <name evidence="6" type="primary">ruvA</name>
    <name evidence="8" type="ORF">C8E03_101372</name>
    <name evidence="9" type="ORF">CG710_001305</name>
</gene>
<evidence type="ECO:0000259" key="7">
    <source>
        <dbReference type="SMART" id="SM00278"/>
    </source>
</evidence>
<dbReference type="EMBL" id="NOKA02000001">
    <property type="protein sequence ID" value="RDY33192.1"/>
    <property type="molecule type" value="Genomic_DNA"/>
</dbReference>
<dbReference type="GO" id="GO:0000400">
    <property type="term" value="F:four-way junction DNA binding"/>
    <property type="evidence" value="ECO:0007669"/>
    <property type="project" value="UniProtKB-UniRule"/>
</dbReference>
<comment type="subcellular location">
    <subcellularLocation>
        <location evidence="6">Cytoplasm</location>
    </subcellularLocation>
</comment>
<keyword evidence="8" id="KW-0067">ATP-binding</keyword>
<dbReference type="NCBIfam" id="TIGR00084">
    <property type="entry name" value="ruvA"/>
    <property type="match status" value="1"/>
</dbReference>
<dbReference type="OrthoDB" id="5293449at2"/>
<reference evidence="9 10" key="1">
    <citation type="journal article" date="2017" name="Genome Announc.">
        <title>Draft Genome Sequence of a Sporulating and Motile Strain of Lachnotalea glycerini Isolated from Water in Quebec City, Canada.</title>
        <authorList>
            <person name="Maheux A.F."/>
            <person name="Boudreau D.K."/>
            <person name="Berube E."/>
            <person name="Boissinot M."/>
            <person name="Raymond F."/>
            <person name="Brodeur S."/>
            <person name="Corbeil J."/>
            <person name="Isabel S."/>
            <person name="Omar R.F."/>
            <person name="Bergeron M.G."/>
        </authorList>
    </citation>
    <scope>NUCLEOTIDE SEQUENCE [LARGE SCALE GENOMIC DNA]</scope>
    <source>
        <strain evidence="9 10">CCRI-19302</strain>
    </source>
</reference>
<evidence type="ECO:0000256" key="4">
    <source>
        <dbReference type="ARBA" id="ARBA00023172"/>
    </source>
</evidence>
<dbReference type="Pfam" id="PF01330">
    <property type="entry name" value="RuvA_N"/>
    <property type="match status" value="1"/>
</dbReference>
<dbReference type="EMBL" id="QICS01000001">
    <property type="protein sequence ID" value="PXV95742.1"/>
    <property type="molecule type" value="Genomic_DNA"/>
</dbReference>
<keyword evidence="8" id="KW-0347">Helicase</keyword>
<dbReference type="Gene3D" id="1.10.150.20">
    <property type="entry name" value="5' to 3' exonuclease, C-terminal subdomain"/>
    <property type="match status" value="1"/>
</dbReference>
<feature type="domain" description="Helix-hairpin-helix DNA-binding motif class 1" evidence="7">
    <location>
        <begin position="108"/>
        <end position="127"/>
    </location>
</feature>
<accession>A0A255ICV8</accession>
<evidence type="ECO:0000256" key="1">
    <source>
        <dbReference type="ARBA" id="ARBA00022490"/>
    </source>
</evidence>
<protein>
    <recommendedName>
        <fullName evidence="6">Holliday junction branch migration complex subunit RuvA</fullName>
    </recommendedName>
</protein>
<dbReference type="GO" id="GO:0009378">
    <property type="term" value="F:four-way junction helicase activity"/>
    <property type="evidence" value="ECO:0007669"/>
    <property type="project" value="InterPro"/>
</dbReference>
<keyword evidence="3 6" id="KW-0238">DNA-binding</keyword>
<name>A0A255ICV8_9FIRM</name>
<dbReference type="GO" id="GO:0005737">
    <property type="term" value="C:cytoplasm"/>
    <property type="evidence" value="ECO:0007669"/>
    <property type="project" value="UniProtKB-SubCell"/>
</dbReference>
<dbReference type="InterPro" id="IPR003583">
    <property type="entry name" value="Hlx-hairpin-Hlx_DNA-bd_motif"/>
</dbReference>
<dbReference type="InterPro" id="IPR011114">
    <property type="entry name" value="RuvA_C"/>
</dbReference>
<dbReference type="InterPro" id="IPR010994">
    <property type="entry name" value="RuvA_2-like"/>
</dbReference>
<dbReference type="InterPro" id="IPR013849">
    <property type="entry name" value="DNA_helicase_Holl-junc_RuvA_I"/>
</dbReference>
<sequence length="205" mass="22360">MISYIKGNIIEIEEDLIIIEANNIGYNIRISNQTAASLPGIGQEIKIYTYMHVREDAISLFGFMTRDDLKVFKLLIGVSGIGPKGGLAVLSALSADDIRFAVLSDDVKTISKAPGIGTKTAQRLIIELKDKLKLEDAFEQRLENNQIATSESNLKNDAKSEAILALTSLGYSNSEALRAVKEADITDDLDSEAILKAALKKITFL</sequence>
<dbReference type="GO" id="GO:0009379">
    <property type="term" value="C:Holliday junction helicase complex"/>
    <property type="evidence" value="ECO:0007669"/>
    <property type="project" value="InterPro"/>
</dbReference>
<keyword evidence="1 6" id="KW-0963">Cytoplasm</keyword>
<dbReference type="Proteomes" id="UP000247523">
    <property type="component" value="Unassembled WGS sequence"/>
</dbReference>
<proteinExistence type="inferred from homology"/>
<dbReference type="GO" id="GO:0006310">
    <property type="term" value="P:DNA recombination"/>
    <property type="evidence" value="ECO:0007669"/>
    <property type="project" value="UniProtKB-UniRule"/>
</dbReference>
<comment type="domain">
    <text evidence="6">Has three domains with a flexible linker between the domains II and III and assumes an 'L' shape. Domain III is highly mobile and contacts RuvB.</text>
</comment>
<dbReference type="SUPFAM" id="SSF50249">
    <property type="entry name" value="Nucleic acid-binding proteins"/>
    <property type="match status" value="1"/>
</dbReference>
<feature type="region of interest" description="Domain III" evidence="6">
    <location>
        <begin position="154"/>
        <end position="205"/>
    </location>
</feature>
<evidence type="ECO:0000313" key="11">
    <source>
        <dbReference type="Proteomes" id="UP000247523"/>
    </source>
</evidence>
<reference evidence="8 11" key="2">
    <citation type="submission" date="2018-05" db="EMBL/GenBank/DDBJ databases">
        <title>Genomic Encyclopedia of Type Strains, Phase IV (KMG-IV): sequencing the most valuable type-strain genomes for metagenomic binning, comparative biology and taxonomic classification.</title>
        <authorList>
            <person name="Goeker M."/>
        </authorList>
    </citation>
    <scope>NUCLEOTIDE SEQUENCE [LARGE SCALE GENOMIC DNA]</scope>
    <source>
        <strain evidence="8 11">DSM 28816</strain>
    </source>
</reference>
<dbReference type="Pfam" id="PF14520">
    <property type="entry name" value="HHH_5"/>
    <property type="match status" value="1"/>
</dbReference>
<dbReference type="SMART" id="SM00278">
    <property type="entry name" value="HhH1"/>
    <property type="match status" value="2"/>
</dbReference>
<dbReference type="Pfam" id="PF07499">
    <property type="entry name" value="RuvA_C"/>
    <property type="match status" value="1"/>
</dbReference>
<comment type="subunit">
    <text evidence="6">Homotetramer. Forms an RuvA(8)-RuvB(12)-Holliday junction (HJ) complex. HJ DNA is sandwiched between 2 RuvA tetramers; dsDNA enters through RuvA and exits via RuvB. An RuvB hexamer assembles on each DNA strand where it exits the tetramer. Each RuvB hexamer is contacted by two RuvA subunits (via domain III) on 2 adjacent RuvB subunits; this complex drives branch migration. In the full resolvosome a probable DNA-RuvA(4)-RuvB(12)-RuvC(2) complex forms which resolves the HJ.</text>
</comment>
<comment type="caution">
    <text evidence="6">Lacks conserved residue(s) required for the propagation of feature annotation.</text>
</comment>
<reference evidence="9" key="3">
    <citation type="submission" date="2018-07" db="EMBL/GenBank/DDBJ databases">
        <authorList>
            <person name="Quirk P.G."/>
            <person name="Krulwich T.A."/>
        </authorList>
    </citation>
    <scope>NUCLEOTIDE SEQUENCE</scope>
    <source>
        <strain evidence="9">CCRI-19302</strain>
    </source>
</reference>
<evidence type="ECO:0000313" key="10">
    <source>
        <dbReference type="Proteomes" id="UP000216411"/>
    </source>
</evidence>
<comment type="function">
    <text evidence="6">The RuvA-RuvB-RuvC complex processes Holliday junction (HJ) DNA during genetic recombination and DNA repair, while the RuvA-RuvB complex plays an important role in the rescue of blocked DNA replication forks via replication fork reversal (RFR). RuvA specifically binds to HJ cruciform DNA, conferring on it an open structure. The RuvB hexamer acts as an ATP-dependent pump, pulling dsDNA into and through the RuvAB complex. HJ branch migration allows RuvC to scan DNA until it finds its consensus sequence, where it cleaves and resolves the cruciform DNA.</text>
</comment>
<dbReference type="GO" id="GO:0048476">
    <property type="term" value="C:Holliday junction resolvase complex"/>
    <property type="evidence" value="ECO:0007669"/>
    <property type="project" value="UniProtKB-UniRule"/>
</dbReference>
<dbReference type="InterPro" id="IPR012340">
    <property type="entry name" value="NA-bd_OB-fold"/>
</dbReference>
<dbReference type="CDD" id="cd14332">
    <property type="entry name" value="UBA_RuvA_C"/>
    <property type="match status" value="1"/>
</dbReference>
<evidence type="ECO:0000256" key="5">
    <source>
        <dbReference type="ARBA" id="ARBA00023204"/>
    </source>
</evidence>
<feature type="domain" description="Helix-hairpin-helix DNA-binding motif class 1" evidence="7">
    <location>
        <begin position="73"/>
        <end position="92"/>
    </location>
</feature>
<keyword evidence="2 6" id="KW-0227">DNA damage</keyword>
<dbReference type="InterPro" id="IPR000085">
    <property type="entry name" value="RuvA"/>
</dbReference>
<keyword evidence="10" id="KW-1185">Reference proteome</keyword>
<dbReference type="SUPFAM" id="SSF46929">
    <property type="entry name" value="DNA helicase RuvA subunit, C-terminal domain"/>
    <property type="match status" value="1"/>
</dbReference>
<dbReference type="InterPro" id="IPR036267">
    <property type="entry name" value="RuvA_C_sf"/>
</dbReference>
<dbReference type="GO" id="GO:0005524">
    <property type="term" value="F:ATP binding"/>
    <property type="evidence" value="ECO:0007669"/>
    <property type="project" value="InterPro"/>
</dbReference>
<dbReference type="Gene3D" id="2.40.50.140">
    <property type="entry name" value="Nucleic acid-binding proteins"/>
    <property type="match status" value="1"/>
</dbReference>
<keyword evidence="4 6" id="KW-0233">DNA recombination</keyword>
<evidence type="ECO:0000256" key="3">
    <source>
        <dbReference type="ARBA" id="ARBA00023125"/>
    </source>
</evidence>
<evidence type="ECO:0000256" key="2">
    <source>
        <dbReference type="ARBA" id="ARBA00022763"/>
    </source>
</evidence>
<dbReference type="GO" id="GO:0006281">
    <property type="term" value="P:DNA repair"/>
    <property type="evidence" value="ECO:0007669"/>
    <property type="project" value="UniProtKB-UniRule"/>
</dbReference>
<evidence type="ECO:0000256" key="6">
    <source>
        <dbReference type="HAMAP-Rule" id="MF_00031"/>
    </source>
</evidence>
<evidence type="ECO:0000313" key="8">
    <source>
        <dbReference type="EMBL" id="PXV95742.1"/>
    </source>
</evidence>
<dbReference type="Gene3D" id="1.10.8.10">
    <property type="entry name" value="DNA helicase RuvA subunit, C-terminal domain"/>
    <property type="match status" value="1"/>
</dbReference>
<dbReference type="AlphaFoldDB" id="A0A255ICV8"/>
<keyword evidence="5 6" id="KW-0234">DNA repair</keyword>
<keyword evidence="8" id="KW-0547">Nucleotide-binding</keyword>
<keyword evidence="8" id="KW-0378">Hydrolase</keyword>
<evidence type="ECO:0000313" key="9">
    <source>
        <dbReference type="EMBL" id="RDY33192.1"/>
    </source>
</evidence>
<dbReference type="SUPFAM" id="SSF47781">
    <property type="entry name" value="RuvA domain 2-like"/>
    <property type="match status" value="1"/>
</dbReference>
<dbReference type="HAMAP" id="MF_00031">
    <property type="entry name" value="DNA_HJ_migration_RuvA"/>
    <property type="match status" value="1"/>
</dbReference>